<evidence type="ECO:0000256" key="1">
    <source>
        <dbReference type="ARBA" id="ARBA00022741"/>
    </source>
</evidence>
<dbReference type="InterPro" id="IPR002498">
    <property type="entry name" value="PInositol-4-P-4/5-kinase_core"/>
</dbReference>
<dbReference type="GO" id="GO:0010008">
    <property type="term" value="C:endosome membrane"/>
    <property type="evidence" value="ECO:0007669"/>
    <property type="project" value="TreeGrafter"/>
</dbReference>
<reference evidence="6" key="2">
    <citation type="submission" date="2015-06" db="UniProtKB">
        <authorList>
            <consortium name="EnsemblPlants"/>
        </authorList>
    </citation>
    <scope>IDENTIFICATION</scope>
</reference>
<keyword evidence="2 3" id="KW-0067">ATP-binding</keyword>
<feature type="region of interest" description="Disordered" evidence="4">
    <location>
        <begin position="155"/>
        <end position="177"/>
    </location>
</feature>
<proteinExistence type="predicted"/>
<name>A0A0E0QNZ4_ORYRU</name>
<dbReference type="AlphaFoldDB" id="A0A0E0QNZ4"/>
<dbReference type="GO" id="GO:0005524">
    <property type="term" value="F:ATP binding"/>
    <property type="evidence" value="ECO:0007669"/>
    <property type="project" value="UniProtKB-UniRule"/>
</dbReference>
<dbReference type="InterPro" id="IPR044769">
    <property type="entry name" value="PIKfyve_PIPKc"/>
</dbReference>
<dbReference type="SUPFAM" id="SSF53383">
    <property type="entry name" value="PLP-dependent transferases"/>
    <property type="match status" value="1"/>
</dbReference>
<dbReference type="CDD" id="cd17300">
    <property type="entry name" value="PIPKc_PIKfyve"/>
    <property type="match status" value="1"/>
</dbReference>
<dbReference type="SMART" id="SM00330">
    <property type="entry name" value="PIPKc"/>
    <property type="match status" value="1"/>
</dbReference>
<keyword evidence="1 3" id="KW-0547">Nucleotide-binding</keyword>
<evidence type="ECO:0000259" key="5">
    <source>
        <dbReference type="PROSITE" id="PS51455"/>
    </source>
</evidence>
<evidence type="ECO:0000256" key="2">
    <source>
        <dbReference type="ARBA" id="ARBA00022840"/>
    </source>
</evidence>
<feature type="region of interest" description="Disordered" evidence="4">
    <location>
        <begin position="561"/>
        <end position="580"/>
    </location>
</feature>
<keyword evidence="3" id="KW-0808">Transferase</keyword>
<dbReference type="PROSITE" id="PS51455">
    <property type="entry name" value="PIPK"/>
    <property type="match status" value="1"/>
</dbReference>
<organism evidence="6 7">
    <name type="scientific">Oryza rufipogon</name>
    <name type="common">Brownbeard rice</name>
    <name type="synonym">Asian wild rice</name>
    <dbReference type="NCBI Taxonomy" id="4529"/>
    <lineage>
        <taxon>Eukaryota</taxon>
        <taxon>Viridiplantae</taxon>
        <taxon>Streptophyta</taxon>
        <taxon>Embryophyta</taxon>
        <taxon>Tracheophyta</taxon>
        <taxon>Spermatophyta</taxon>
        <taxon>Magnoliopsida</taxon>
        <taxon>Liliopsida</taxon>
        <taxon>Poales</taxon>
        <taxon>Poaceae</taxon>
        <taxon>BOP clade</taxon>
        <taxon>Oryzoideae</taxon>
        <taxon>Oryzeae</taxon>
        <taxon>Oryzinae</taxon>
        <taxon>Oryza</taxon>
    </lineage>
</organism>
<feature type="domain" description="PIPK" evidence="5">
    <location>
        <begin position="753"/>
        <end position="1070"/>
    </location>
</feature>
<evidence type="ECO:0000256" key="3">
    <source>
        <dbReference type="PROSITE-ProRule" id="PRU00781"/>
    </source>
</evidence>
<dbReference type="GO" id="GO:0000285">
    <property type="term" value="F:1-phosphatidylinositol-3-phosphate 5-kinase activity"/>
    <property type="evidence" value="ECO:0007669"/>
    <property type="project" value="InterPro"/>
</dbReference>
<dbReference type="Gene3D" id="3.40.640.10">
    <property type="entry name" value="Type I PLP-dependent aspartate aminotransferase-like (Major domain)"/>
    <property type="match status" value="1"/>
</dbReference>
<feature type="compositionally biased region" description="Basic and acidic residues" evidence="4">
    <location>
        <begin position="155"/>
        <end position="167"/>
    </location>
</feature>
<dbReference type="GO" id="GO:0046854">
    <property type="term" value="P:phosphatidylinositol phosphate biosynthetic process"/>
    <property type="evidence" value="ECO:0007669"/>
    <property type="project" value="TreeGrafter"/>
</dbReference>
<evidence type="ECO:0000313" key="6">
    <source>
        <dbReference type="EnsemblPlants" id="ORUFI09G03770.3"/>
    </source>
</evidence>
<reference evidence="7" key="1">
    <citation type="submission" date="2013-06" db="EMBL/GenBank/DDBJ databases">
        <authorList>
            <person name="Zhao Q."/>
        </authorList>
    </citation>
    <scope>NUCLEOTIDE SEQUENCE</scope>
    <source>
        <strain evidence="7">cv. W1943</strain>
    </source>
</reference>
<protein>
    <recommendedName>
        <fullName evidence="5">PIPK domain-containing protein</fullName>
    </recommendedName>
</protein>
<evidence type="ECO:0000313" key="7">
    <source>
        <dbReference type="Proteomes" id="UP000008022"/>
    </source>
</evidence>
<dbReference type="EnsemblPlants" id="ORUFI09G03770.3">
    <property type="protein sequence ID" value="ORUFI09G03770.3"/>
    <property type="gene ID" value="ORUFI09G03770"/>
</dbReference>
<dbReference type="PANTHER" id="PTHR45748:SF8">
    <property type="entry name" value="1-PHOSPHATIDYLINOSITOL-3-PHOSPHATE 5-KINASE"/>
    <property type="match status" value="1"/>
</dbReference>
<evidence type="ECO:0000256" key="4">
    <source>
        <dbReference type="SAM" id="MobiDB-lite"/>
    </source>
</evidence>
<feature type="compositionally biased region" description="Basic and acidic residues" evidence="4">
    <location>
        <begin position="569"/>
        <end position="580"/>
    </location>
</feature>
<dbReference type="InterPro" id="IPR039429">
    <property type="entry name" value="SHMT-like_dom"/>
</dbReference>
<dbReference type="InterPro" id="IPR015424">
    <property type="entry name" value="PyrdxlP-dep_Trfase"/>
</dbReference>
<dbReference type="FunFam" id="3.30.800.10:FF:000008">
    <property type="entry name" value="Putative 1-phosphatidylinositol-3-phosphate 5-kinase FAB1D"/>
    <property type="match status" value="1"/>
</dbReference>
<dbReference type="Gene3D" id="3.30.810.10">
    <property type="entry name" value="2-Layer Sandwich"/>
    <property type="match status" value="1"/>
</dbReference>
<dbReference type="PANTHER" id="PTHR45748">
    <property type="entry name" value="1-PHOSPHATIDYLINOSITOL 3-PHOSPHATE 5-KINASE-RELATED"/>
    <property type="match status" value="1"/>
</dbReference>
<dbReference type="InterPro" id="IPR027484">
    <property type="entry name" value="PInositol-4-P-5-kinase_N"/>
</dbReference>
<dbReference type="InterPro" id="IPR027483">
    <property type="entry name" value="PInositol-4-P-4/5-kinase_C_sf"/>
</dbReference>
<keyword evidence="7" id="KW-1185">Reference proteome</keyword>
<dbReference type="Pfam" id="PF00464">
    <property type="entry name" value="SHMT"/>
    <property type="match status" value="1"/>
</dbReference>
<dbReference type="Gramene" id="ORUFI09G03770.3">
    <property type="protein sequence ID" value="ORUFI09G03770.3"/>
    <property type="gene ID" value="ORUFI09G03770"/>
</dbReference>
<dbReference type="SUPFAM" id="SSF56104">
    <property type="entry name" value="SAICAR synthase-like"/>
    <property type="match status" value="1"/>
</dbReference>
<dbReference type="Proteomes" id="UP000008022">
    <property type="component" value="Unassembled WGS sequence"/>
</dbReference>
<dbReference type="Gene3D" id="3.30.800.10">
    <property type="entry name" value="Phosphatidylinositol Phosphate Kinase II Beta"/>
    <property type="match status" value="1"/>
</dbReference>
<sequence>MNIRRLERIARCTGSPILLLQNVLATPNLIKQCESLHFEKFIEEHNITGGGKRSAKTLLFLEAYHLILETSFFADQRLFATGKNAMEKGNCLKTDPQLLVPCTAAPSSKICSDIAQNSDPTQQALNSLASDGEYVNQDDFVDPEKSVCMHDSKIETSREHADRKLDDSNNIQSYSSLPVPDPSRNLIGDISLDFAKLTSCDDFAGSTSGAPSNNGVLQMNGADGKDCLEAISDGISTETRTSLDSQNILISMSSQHIRNQAICEQSHLSRITYYGYFDTSLGRYLQDSLLNEKHSCLSCGEPPEAHMYSYTHHNGTLTVLVKSLPLDVTLSGKDQGRIWMWTRCLRCNGKPTQRVIISSSARNLSFGKFLELSFSTHSAAKKLSTCGRLLHRDCLRFFGMGPKVAMFRYSSVEIYSAFKPPLTLEFHNPNKRECLEVEFNNAYPKTFDLLVKSGTSAHGILGLNWLHQLLLLGIYIWDVRLQHILQYCKANAASSDSTIHIKTPENKPKNYEITSVHGDTLCLTNVGMERREERIDTCHSFDSSFGGMILENEQLTEKSVIQEPGSHVSPDHGEDGGSHEVDKYAHISDSFCLEKSIDLPVKNELPELVRGNEMYPVAKPSKCFHVFLNLLDFSNDARKWIWGNFSHLEKEYKKELQGGFLDKFHLINKYIPTFSSLAQLKSQMDMVQFIVGPGGSILSIVEEEASSMIAYALLISEQQGMYSEAAIVKDEVIAGRKIDKVTPINSIGDTPVPSAILSPNDSLEQDHNLSRNVSSLSSEESTSGFYDSFLSALKDLHPEFCLNNEKLTLKSKYTVLCIYAKQFYDLRKICCPSEIAYISSISRCKEWNAQGGKSKAFFSKSMDDRFIIKQIKKTEFDSFLKFGLEYFKHFGVSQASVNPTCFAKILGIYQVKEIRNGKETRTNFMVMENFLFGRNIIRRYDLKGALFSRYVLDSKNPENVLLDQNFIEDMRAMPIYIEGKTKNLLERAIWNDTAFLSRMTVMDYSLFVGVDKQKKELVFGIIDYLRQYTWDKQLESWVKTSLFVPKNLSPTVISPKEYKIRFRAFMSQSVTGLLSKDCISWGLSCLLVVMSAVDTRYCTLSGKLSSTSIFIEKLSYKVNPQIGYVNKLEERAKISTPRFSYVVGAHTPERDFTRMRIIADKCVAVLMCDPTHISGLVTTTECRSPFDHCDVVTSINKNLTSPRGGTYNYARTGGPLGNHIASLAITLKQVATPEYKA</sequence>
<accession>A0A0E0QNZ4</accession>
<keyword evidence="3" id="KW-0418">Kinase</keyword>
<dbReference type="Pfam" id="PF01504">
    <property type="entry name" value="PIP5K"/>
    <property type="match status" value="1"/>
</dbReference>
<dbReference type="InterPro" id="IPR015421">
    <property type="entry name" value="PyrdxlP-dep_Trfase_major"/>
</dbReference>
<dbReference type="FunFam" id="3.30.810.10:FF:000001">
    <property type="entry name" value="1-phosphatidylinositol 3-phosphate 5-kinase FAB1"/>
    <property type="match status" value="1"/>
</dbReference>